<comment type="function">
    <text evidence="10 11">Involved in cell wall formation. Catalyzes the final step in the synthesis of UDP-N-acetylmuramoyl-pentapeptide, the precursor of murein.</text>
</comment>
<evidence type="ECO:0000259" key="14">
    <source>
        <dbReference type="Pfam" id="PF08245"/>
    </source>
</evidence>
<dbReference type="EMBL" id="FQYT01000002">
    <property type="protein sequence ID" value="SHI34531.1"/>
    <property type="molecule type" value="Genomic_DNA"/>
</dbReference>
<evidence type="ECO:0000313" key="16">
    <source>
        <dbReference type="Proteomes" id="UP000184342"/>
    </source>
</evidence>
<protein>
    <recommendedName>
        <fullName evidence="10 11">UDP-N-acetylmuramoyl-tripeptide--D-alanyl-D-alanine ligase</fullName>
        <ecNumber evidence="10 11">6.3.2.10</ecNumber>
    </recommendedName>
    <alternativeName>
        <fullName evidence="10">D-alanyl-D-alanine-adding enzyme</fullName>
    </alternativeName>
</protein>
<dbReference type="InterPro" id="IPR005863">
    <property type="entry name" value="UDP-N-AcMur_synth"/>
</dbReference>
<feature type="domain" description="Mur ligase C-terminal" evidence="13">
    <location>
        <begin position="321"/>
        <end position="440"/>
    </location>
</feature>
<dbReference type="STRING" id="1122934.SAMN02745691_00139"/>
<dbReference type="GO" id="GO:0047480">
    <property type="term" value="F:UDP-N-acetylmuramoyl-tripeptide-D-alanyl-D-alanine ligase activity"/>
    <property type="evidence" value="ECO:0007669"/>
    <property type="project" value="UniProtKB-UniRule"/>
</dbReference>
<evidence type="ECO:0000256" key="8">
    <source>
        <dbReference type="ARBA" id="ARBA00023306"/>
    </source>
</evidence>
<keyword evidence="9 10" id="KW-0961">Cell wall biogenesis/degradation</keyword>
<evidence type="ECO:0000256" key="6">
    <source>
        <dbReference type="ARBA" id="ARBA00022960"/>
    </source>
</evidence>
<dbReference type="Gene3D" id="3.90.190.20">
    <property type="entry name" value="Mur ligase, C-terminal domain"/>
    <property type="match status" value="1"/>
</dbReference>
<evidence type="ECO:0000313" key="15">
    <source>
        <dbReference type="EMBL" id="SHI34531.1"/>
    </source>
</evidence>
<dbReference type="AlphaFoldDB" id="A0A1M6ADP1"/>
<keyword evidence="3 10" id="KW-0132">Cell division</keyword>
<evidence type="ECO:0000259" key="13">
    <source>
        <dbReference type="Pfam" id="PF02875"/>
    </source>
</evidence>
<dbReference type="GO" id="GO:0009252">
    <property type="term" value="P:peptidoglycan biosynthetic process"/>
    <property type="evidence" value="ECO:0007669"/>
    <property type="project" value="UniProtKB-UniRule"/>
</dbReference>
<keyword evidence="4 10" id="KW-0547">Nucleotide-binding</keyword>
<dbReference type="OrthoDB" id="9801978at2"/>
<evidence type="ECO:0000256" key="7">
    <source>
        <dbReference type="ARBA" id="ARBA00022984"/>
    </source>
</evidence>
<dbReference type="InterPro" id="IPR036565">
    <property type="entry name" value="Mur-like_cat_sf"/>
</dbReference>
<comment type="catalytic activity">
    <reaction evidence="10 11">
        <text>D-alanyl-D-alanine + UDP-N-acetyl-alpha-D-muramoyl-L-alanyl-gamma-D-glutamyl-meso-2,6-diaminopimelate + ATP = UDP-N-acetyl-alpha-D-muramoyl-L-alanyl-gamma-D-glutamyl-meso-2,6-diaminopimeloyl-D-alanyl-D-alanine + ADP + phosphate + H(+)</text>
        <dbReference type="Rhea" id="RHEA:28374"/>
        <dbReference type="ChEBI" id="CHEBI:15378"/>
        <dbReference type="ChEBI" id="CHEBI:30616"/>
        <dbReference type="ChEBI" id="CHEBI:43474"/>
        <dbReference type="ChEBI" id="CHEBI:57822"/>
        <dbReference type="ChEBI" id="CHEBI:61386"/>
        <dbReference type="ChEBI" id="CHEBI:83905"/>
        <dbReference type="ChEBI" id="CHEBI:456216"/>
        <dbReference type="EC" id="6.3.2.10"/>
    </reaction>
</comment>
<dbReference type="GO" id="GO:0051301">
    <property type="term" value="P:cell division"/>
    <property type="evidence" value="ECO:0007669"/>
    <property type="project" value="UniProtKB-KW"/>
</dbReference>
<dbReference type="SUPFAM" id="SSF53244">
    <property type="entry name" value="MurD-like peptide ligases, peptide-binding domain"/>
    <property type="match status" value="1"/>
</dbReference>
<name>A0A1M6ADP1_9FIRM</name>
<feature type="domain" description="Mur ligase N-terminal catalytic" evidence="12">
    <location>
        <begin position="27"/>
        <end position="93"/>
    </location>
</feature>
<keyword evidence="16" id="KW-1185">Reference proteome</keyword>
<evidence type="ECO:0000259" key="12">
    <source>
        <dbReference type="Pfam" id="PF01225"/>
    </source>
</evidence>
<dbReference type="InterPro" id="IPR036615">
    <property type="entry name" value="Mur_ligase_C_dom_sf"/>
</dbReference>
<keyword evidence="7 10" id="KW-0573">Peptidoglycan synthesis</keyword>
<dbReference type="GO" id="GO:0071555">
    <property type="term" value="P:cell wall organization"/>
    <property type="evidence" value="ECO:0007669"/>
    <property type="project" value="UniProtKB-KW"/>
</dbReference>
<dbReference type="EC" id="6.3.2.10" evidence="10 11"/>
<evidence type="ECO:0000256" key="10">
    <source>
        <dbReference type="HAMAP-Rule" id="MF_02019"/>
    </source>
</evidence>
<dbReference type="InterPro" id="IPR035911">
    <property type="entry name" value="MurE/MurF_N"/>
</dbReference>
<dbReference type="Gene3D" id="3.40.1190.10">
    <property type="entry name" value="Mur-like, catalytic domain"/>
    <property type="match status" value="1"/>
</dbReference>
<dbReference type="GO" id="GO:0008766">
    <property type="term" value="F:UDP-N-acetylmuramoylalanyl-D-glutamyl-2,6-diaminopimelate-D-alanyl-D-alanine ligase activity"/>
    <property type="evidence" value="ECO:0007669"/>
    <property type="project" value="RHEA"/>
</dbReference>
<dbReference type="UniPathway" id="UPA00219"/>
<dbReference type="GO" id="GO:0008360">
    <property type="term" value="P:regulation of cell shape"/>
    <property type="evidence" value="ECO:0007669"/>
    <property type="project" value="UniProtKB-KW"/>
</dbReference>
<dbReference type="RefSeq" id="WP_073992440.1">
    <property type="nucleotide sequence ID" value="NZ_FQYT01000002.1"/>
</dbReference>
<gene>
    <name evidence="10" type="primary">murF</name>
    <name evidence="15" type="ORF">SAMN02745691_00139</name>
</gene>
<dbReference type="NCBIfam" id="TIGR01143">
    <property type="entry name" value="murF"/>
    <property type="match status" value="1"/>
</dbReference>
<dbReference type="HAMAP" id="MF_02019">
    <property type="entry name" value="MurF"/>
    <property type="match status" value="1"/>
</dbReference>
<dbReference type="GO" id="GO:0005737">
    <property type="term" value="C:cytoplasm"/>
    <property type="evidence" value="ECO:0007669"/>
    <property type="project" value="UniProtKB-SubCell"/>
</dbReference>
<evidence type="ECO:0000256" key="2">
    <source>
        <dbReference type="ARBA" id="ARBA00022598"/>
    </source>
</evidence>
<comment type="similarity">
    <text evidence="10">Belongs to the MurCDEF family. MurF subfamily.</text>
</comment>
<keyword evidence="1 10" id="KW-0963">Cytoplasm</keyword>
<dbReference type="SUPFAM" id="SSF53623">
    <property type="entry name" value="MurD-like peptide ligases, catalytic domain"/>
    <property type="match status" value="1"/>
</dbReference>
<evidence type="ECO:0000256" key="4">
    <source>
        <dbReference type="ARBA" id="ARBA00022741"/>
    </source>
</evidence>
<dbReference type="Pfam" id="PF02875">
    <property type="entry name" value="Mur_ligase_C"/>
    <property type="match status" value="1"/>
</dbReference>
<sequence length="456" mass="50679">MDGMTLSDVVLATNGTFYGDKKDLQKEITGITIDSRQVEEGNLFIAIKGERVDGHDFIPAIRNAGAVASVCERQPDSGMEPYVLVDSTLQAIKDIARYYRSNMPVKVIGVSGSVGKTSAKEMIASVLSEKHYVLKTIGNFNNEIGMPLTLFRLTREHEAAVVEMGISDFGEMHRLSQIARPDICVITNIGQCHLDKLGDRDGVYRAKSEMFEFLPRDGIIILNGDDDILSRAAMINGIRPLFFGLGHQNDIYAENIVPQGLEKIYFEIVIPSKNERFRVELNQPGRHMIYNALAAAAVGMSLGLKSEQIKRGIEKNEKVKGRVNIIQTDKWTIIDDCYNANPVSMKASLDLLAEASGRKVAILGDMLELGKDEEILHKEVGSYLAEKGIDLLLCSGRLSRQTYEGAGDGLSKYYFETREEMMRKIPVLLKPTDTILIKASHGMHFEKIVLMLETDC</sequence>
<dbReference type="InterPro" id="IPR013221">
    <property type="entry name" value="Mur_ligase_cen"/>
</dbReference>
<comment type="subcellular location">
    <subcellularLocation>
        <location evidence="10 11">Cytoplasm</location>
    </subcellularLocation>
</comment>
<keyword evidence="8 10" id="KW-0131">Cell cycle</keyword>
<dbReference type="Pfam" id="PF01225">
    <property type="entry name" value="Mur_ligase"/>
    <property type="match status" value="1"/>
</dbReference>
<dbReference type="PANTHER" id="PTHR43024">
    <property type="entry name" value="UDP-N-ACETYLMURAMOYL-TRIPEPTIDE--D-ALANYL-D-ALANINE LIGASE"/>
    <property type="match status" value="1"/>
</dbReference>
<evidence type="ECO:0000256" key="1">
    <source>
        <dbReference type="ARBA" id="ARBA00022490"/>
    </source>
</evidence>
<dbReference type="InterPro" id="IPR051046">
    <property type="entry name" value="MurCDEF_CellWall_CoF430Synth"/>
</dbReference>
<keyword evidence="2 10" id="KW-0436">Ligase</keyword>
<comment type="pathway">
    <text evidence="10 11">Cell wall biogenesis; peptidoglycan biosynthesis.</text>
</comment>
<keyword evidence="5 10" id="KW-0067">ATP-binding</keyword>
<evidence type="ECO:0000256" key="3">
    <source>
        <dbReference type="ARBA" id="ARBA00022618"/>
    </source>
</evidence>
<evidence type="ECO:0000256" key="5">
    <source>
        <dbReference type="ARBA" id="ARBA00022840"/>
    </source>
</evidence>
<dbReference type="GO" id="GO:0005524">
    <property type="term" value="F:ATP binding"/>
    <property type="evidence" value="ECO:0007669"/>
    <property type="project" value="UniProtKB-UniRule"/>
</dbReference>
<dbReference type="InterPro" id="IPR000713">
    <property type="entry name" value="Mur_ligase_N"/>
</dbReference>
<dbReference type="Pfam" id="PF08245">
    <property type="entry name" value="Mur_ligase_M"/>
    <property type="match status" value="1"/>
</dbReference>
<dbReference type="Gene3D" id="3.40.1390.10">
    <property type="entry name" value="MurE/MurF, N-terminal domain"/>
    <property type="match status" value="1"/>
</dbReference>
<keyword evidence="6 10" id="KW-0133">Cell shape</keyword>
<feature type="domain" description="Mur ligase central" evidence="14">
    <location>
        <begin position="110"/>
        <end position="298"/>
    </location>
</feature>
<dbReference type="Proteomes" id="UP000184342">
    <property type="component" value="Unassembled WGS sequence"/>
</dbReference>
<dbReference type="InterPro" id="IPR004101">
    <property type="entry name" value="Mur_ligase_C"/>
</dbReference>
<proteinExistence type="inferred from homology"/>
<feature type="binding site" evidence="10">
    <location>
        <begin position="112"/>
        <end position="118"/>
    </location>
    <ligand>
        <name>ATP</name>
        <dbReference type="ChEBI" id="CHEBI:30616"/>
    </ligand>
</feature>
<accession>A0A1M6ADP1</accession>
<dbReference type="SUPFAM" id="SSF63418">
    <property type="entry name" value="MurE/MurF N-terminal domain"/>
    <property type="match status" value="1"/>
</dbReference>
<evidence type="ECO:0000256" key="11">
    <source>
        <dbReference type="RuleBase" id="RU004136"/>
    </source>
</evidence>
<dbReference type="PANTHER" id="PTHR43024:SF1">
    <property type="entry name" value="UDP-N-ACETYLMURAMOYL-TRIPEPTIDE--D-ALANYL-D-ALANINE LIGASE"/>
    <property type="match status" value="1"/>
</dbReference>
<reference evidence="15 16" key="1">
    <citation type="submission" date="2016-11" db="EMBL/GenBank/DDBJ databases">
        <authorList>
            <person name="Jaros S."/>
            <person name="Januszkiewicz K."/>
            <person name="Wedrychowicz H."/>
        </authorList>
    </citation>
    <scope>NUCLEOTIDE SEQUENCE [LARGE SCALE GENOMIC DNA]</scope>
    <source>
        <strain evidence="15 16">DSM 15970</strain>
    </source>
</reference>
<organism evidence="15 16">
    <name type="scientific">Parasporobacterium paucivorans DSM 15970</name>
    <dbReference type="NCBI Taxonomy" id="1122934"/>
    <lineage>
        <taxon>Bacteria</taxon>
        <taxon>Bacillati</taxon>
        <taxon>Bacillota</taxon>
        <taxon>Clostridia</taxon>
        <taxon>Lachnospirales</taxon>
        <taxon>Lachnospiraceae</taxon>
        <taxon>Parasporobacterium</taxon>
    </lineage>
</organism>
<evidence type="ECO:0000256" key="9">
    <source>
        <dbReference type="ARBA" id="ARBA00023316"/>
    </source>
</evidence>